<dbReference type="Proteomes" id="UP000193067">
    <property type="component" value="Unassembled WGS sequence"/>
</dbReference>
<protein>
    <submittedName>
        <fullName evidence="4">p-loop containing nucleoside triphosphate hydrolase protein</fullName>
    </submittedName>
</protein>
<dbReference type="GO" id="GO:0005525">
    <property type="term" value="F:GTP binding"/>
    <property type="evidence" value="ECO:0007669"/>
    <property type="project" value="UniProtKB-KW"/>
</dbReference>
<keyword evidence="2" id="KW-0342">GTP-binding</keyword>
<dbReference type="GO" id="GO:0032543">
    <property type="term" value="P:mitochondrial translation"/>
    <property type="evidence" value="ECO:0007669"/>
    <property type="project" value="TreeGrafter"/>
</dbReference>
<dbReference type="Pfam" id="PF01926">
    <property type="entry name" value="MMR_HSR1"/>
    <property type="match status" value="1"/>
</dbReference>
<evidence type="ECO:0000313" key="5">
    <source>
        <dbReference type="Proteomes" id="UP000193067"/>
    </source>
</evidence>
<accession>A0A1Y2IJT3</accession>
<evidence type="ECO:0000313" key="4">
    <source>
        <dbReference type="EMBL" id="OSD01416.1"/>
    </source>
</evidence>
<gene>
    <name evidence="4" type="ORF">PYCCODRAFT_510409</name>
</gene>
<dbReference type="Gene3D" id="1.10.1580.10">
    <property type="match status" value="1"/>
</dbReference>
<dbReference type="GO" id="GO:0005739">
    <property type="term" value="C:mitochondrion"/>
    <property type="evidence" value="ECO:0007669"/>
    <property type="project" value="TreeGrafter"/>
</dbReference>
<dbReference type="STRING" id="1353009.A0A1Y2IJT3"/>
<evidence type="ECO:0000256" key="1">
    <source>
        <dbReference type="ARBA" id="ARBA00022741"/>
    </source>
</evidence>
<dbReference type="PANTHER" id="PTHR45782">
    <property type="entry name" value="MITOCHONDRIAL RIBOSOME-ASSOCIATED GTPASE 1"/>
    <property type="match status" value="1"/>
</dbReference>
<dbReference type="InterPro" id="IPR027417">
    <property type="entry name" value="P-loop_NTPase"/>
</dbReference>
<reference evidence="4 5" key="1">
    <citation type="journal article" date="2015" name="Biotechnol. Biofuels">
        <title>Enhanced degradation of softwood versus hardwood by the white-rot fungus Pycnoporus coccineus.</title>
        <authorList>
            <person name="Couturier M."/>
            <person name="Navarro D."/>
            <person name="Chevret D."/>
            <person name="Henrissat B."/>
            <person name="Piumi F."/>
            <person name="Ruiz-Duenas F.J."/>
            <person name="Martinez A.T."/>
            <person name="Grigoriev I.V."/>
            <person name="Riley R."/>
            <person name="Lipzen A."/>
            <person name="Berrin J.G."/>
            <person name="Master E.R."/>
            <person name="Rosso M.N."/>
        </authorList>
    </citation>
    <scope>NUCLEOTIDE SEQUENCE [LARGE SCALE GENOMIC DNA]</scope>
    <source>
        <strain evidence="4 5">BRFM310</strain>
    </source>
</reference>
<evidence type="ECO:0000259" key="3">
    <source>
        <dbReference type="Pfam" id="PF01926"/>
    </source>
</evidence>
<dbReference type="OrthoDB" id="269151at2759"/>
<dbReference type="GO" id="GO:0003924">
    <property type="term" value="F:GTPase activity"/>
    <property type="evidence" value="ECO:0007669"/>
    <property type="project" value="TreeGrafter"/>
</dbReference>
<sequence>MLTHIPFPPLPAPPSWFPGHMLQFQRMLPTLLNKTDVVLELRDARLPLTSINRNFEGALQKWRRERGKEIPTGAFSAVDASATTPMAGPSTGPACQRIVVFSKRDLVPEWGIKPFQRAMAAKYPDQSVFFASWNNRRDIKALNELLVNVAREHPHRPELNVLVVGMPNVGKSTLLNALRSIGIAGPTPKALRTSAQPGMTRVLSTRLKLSVDPLVYAYDSPGVMLPFLGKGDKGAERGVKLALIAGIKEGLYDTETLASYLLYRMNVLDPVSPAYLRLLPPDSSPVLYVQEFLELLAQRLCMLKRGGIPDTSRAAVWFIKWWREEGGLASAAAPALPASASGLGLQSWRRGWGFDLEWDVDAAESGRYDESMIQAKMEECIDRFEAAAEAEEREGGAISSTQVKKMAREIQRARQEMRSRARLAAKKGW</sequence>
<keyword evidence="1" id="KW-0547">Nucleotide-binding</keyword>
<dbReference type="InterPro" id="IPR006073">
    <property type="entry name" value="GTP-bd"/>
</dbReference>
<keyword evidence="5" id="KW-1185">Reference proteome</keyword>
<name>A0A1Y2IJT3_TRAC3</name>
<feature type="domain" description="G" evidence="3">
    <location>
        <begin position="161"/>
        <end position="230"/>
    </location>
</feature>
<organism evidence="4 5">
    <name type="scientific">Trametes coccinea (strain BRFM310)</name>
    <name type="common">Pycnoporus coccineus</name>
    <dbReference type="NCBI Taxonomy" id="1353009"/>
    <lineage>
        <taxon>Eukaryota</taxon>
        <taxon>Fungi</taxon>
        <taxon>Dikarya</taxon>
        <taxon>Basidiomycota</taxon>
        <taxon>Agaricomycotina</taxon>
        <taxon>Agaricomycetes</taxon>
        <taxon>Polyporales</taxon>
        <taxon>Polyporaceae</taxon>
        <taxon>Trametes</taxon>
    </lineage>
</organism>
<evidence type="ECO:0000256" key="2">
    <source>
        <dbReference type="ARBA" id="ARBA00023134"/>
    </source>
</evidence>
<dbReference type="AlphaFoldDB" id="A0A1Y2IJT3"/>
<dbReference type="SUPFAM" id="SSF52540">
    <property type="entry name" value="P-loop containing nucleoside triphosphate hydrolases"/>
    <property type="match status" value="1"/>
</dbReference>
<dbReference type="EMBL" id="KZ084111">
    <property type="protein sequence ID" value="OSD01416.1"/>
    <property type="molecule type" value="Genomic_DNA"/>
</dbReference>
<dbReference type="PANTHER" id="PTHR45782:SF4">
    <property type="entry name" value="MITOCHONDRIAL RIBOSOME-ASSOCIATED GTPASE 1"/>
    <property type="match status" value="1"/>
</dbReference>
<dbReference type="Gene3D" id="3.40.50.300">
    <property type="entry name" value="P-loop containing nucleotide triphosphate hydrolases"/>
    <property type="match status" value="1"/>
</dbReference>
<proteinExistence type="predicted"/>
<dbReference type="InterPro" id="IPR023179">
    <property type="entry name" value="GTP-bd_ortho_bundle_sf"/>
</dbReference>
<keyword evidence="4" id="KW-0378">Hydrolase</keyword>